<dbReference type="GO" id="GO:0016020">
    <property type="term" value="C:membrane"/>
    <property type="evidence" value="ECO:0007669"/>
    <property type="project" value="UniProtKB-SubCell"/>
</dbReference>
<evidence type="ECO:0000256" key="2">
    <source>
        <dbReference type="ARBA" id="ARBA00022448"/>
    </source>
</evidence>
<keyword evidence="4 8" id="KW-1133">Transmembrane helix</keyword>
<dbReference type="FunFam" id="1.20.1250.20:FF:000230">
    <property type="entry name" value="Solute carrier family 45 member 3"/>
    <property type="match status" value="1"/>
</dbReference>
<feature type="compositionally biased region" description="Polar residues" evidence="7">
    <location>
        <begin position="429"/>
        <end position="449"/>
    </location>
</feature>
<evidence type="ECO:0000256" key="7">
    <source>
        <dbReference type="SAM" id="MobiDB-lite"/>
    </source>
</evidence>
<keyword evidence="11" id="KW-1185">Reference proteome</keyword>
<feature type="transmembrane region" description="Helical" evidence="8">
    <location>
        <begin position="183"/>
        <end position="202"/>
    </location>
</feature>
<gene>
    <name evidence="10" type="primary">Slc45a3_0</name>
    <name evidence="10" type="ORF">GTO96_0015306</name>
</gene>
<evidence type="ECO:0000256" key="3">
    <source>
        <dbReference type="ARBA" id="ARBA00022692"/>
    </source>
</evidence>
<feature type="non-terminal residue" evidence="10">
    <location>
        <position position="1"/>
    </location>
</feature>
<feature type="region of interest" description="Disordered" evidence="7">
    <location>
        <begin position="429"/>
        <end position="468"/>
    </location>
</feature>
<dbReference type="Gene3D" id="1.20.1250.20">
    <property type="entry name" value="MFS general substrate transporter like domains"/>
    <property type="match status" value="2"/>
</dbReference>
<dbReference type="InterPro" id="IPR036259">
    <property type="entry name" value="MFS_trans_sf"/>
</dbReference>
<evidence type="ECO:0000256" key="4">
    <source>
        <dbReference type="ARBA" id="ARBA00022989"/>
    </source>
</evidence>
<feature type="transmembrane region" description="Helical" evidence="8">
    <location>
        <begin position="37"/>
        <end position="60"/>
    </location>
</feature>
<dbReference type="PANTHER" id="PTHR19432:SF37">
    <property type="entry name" value="SOLUTE CARRIER FAMILY 45 MEMBER 3"/>
    <property type="match status" value="1"/>
</dbReference>
<feature type="transmembrane region" description="Helical" evidence="8">
    <location>
        <begin position="362"/>
        <end position="386"/>
    </location>
</feature>
<feature type="compositionally biased region" description="Polar residues" evidence="7">
    <location>
        <begin position="459"/>
        <end position="468"/>
    </location>
</feature>
<evidence type="ECO:0000256" key="9">
    <source>
        <dbReference type="SAM" id="SignalP"/>
    </source>
</evidence>
<feature type="transmembrane region" description="Helical" evidence="8">
    <location>
        <begin position="261"/>
        <end position="279"/>
    </location>
</feature>
<dbReference type="GO" id="GO:0008506">
    <property type="term" value="F:sucrose:proton symporter activity"/>
    <property type="evidence" value="ECO:0007669"/>
    <property type="project" value="TreeGrafter"/>
</dbReference>
<feature type="signal peptide" evidence="9">
    <location>
        <begin position="1"/>
        <end position="18"/>
    </location>
</feature>
<dbReference type="CDD" id="cd17313">
    <property type="entry name" value="MFS_SLC45_SUC"/>
    <property type="match status" value="1"/>
</dbReference>
<keyword evidence="3 8" id="KW-0812">Transmembrane</keyword>
<dbReference type="InterPro" id="IPR011701">
    <property type="entry name" value="MFS"/>
</dbReference>
<dbReference type="AlphaFoldDB" id="A0A8X7XG36"/>
<keyword evidence="2" id="KW-0813">Transport</keyword>
<proteinExistence type="inferred from homology"/>
<feature type="transmembrane region" description="Helical" evidence="8">
    <location>
        <begin position="146"/>
        <end position="163"/>
    </location>
</feature>
<feature type="non-terminal residue" evidence="10">
    <location>
        <position position="553"/>
    </location>
</feature>
<protein>
    <submittedName>
        <fullName evidence="10">S45A3 protein</fullName>
    </submittedName>
</protein>
<dbReference type="Pfam" id="PF07690">
    <property type="entry name" value="MFS_1"/>
    <property type="match status" value="1"/>
</dbReference>
<evidence type="ECO:0000256" key="1">
    <source>
        <dbReference type="ARBA" id="ARBA00004141"/>
    </source>
</evidence>
<dbReference type="EMBL" id="JAATIS010000485">
    <property type="protein sequence ID" value="KAG2467558.1"/>
    <property type="molecule type" value="Genomic_DNA"/>
</dbReference>
<feature type="chain" id="PRO_5036494107" evidence="9">
    <location>
        <begin position="19"/>
        <end position="553"/>
    </location>
</feature>
<evidence type="ECO:0000256" key="8">
    <source>
        <dbReference type="SAM" id="Phobius"/>
    </source>
</evidence>
<keyword evidence="5 8" id="KW-0472">Membrane</keyword>
<feature type="transmembrane region" description="Helical" evidence="8">
    <location>
        <begin position="104"/>
        <end position="125"/>
    </location>
</feature>
<evidence type="ECO:0000313" key="10">
    <source>
        <dbReference type="EMBL" id="KAG2467558.1"/>
    </source>
</evidence>
<dbReference type="FunFam" id="1.20.1250.20:FF:000193">
    <property type="entry name" value="Solute carrier family 45 member 3"/>
    <property type="match status" value="1"/>
</dbReference>
<reference evidence="10 11" key="1">
    <citation type="journal article" date="2021" name="Cell">
        <title>Tracing the genetic footprints of vertebrate landing in non-teleost ray-finned fishes.</title>
        <authorList>
            <person name="Bi X."/>
            <person name="Wang K."/>
            <person name="Yang L."/>
            <person name="Pan H."/>
            <person name="Jiang H."/>
            <person name="Wei Q."/>
            <person name="Fang M."/>
            <person name="Yu H."/>
            <person name="Zhu C."/>
            <person name="Cai Y."/>
            <person name="He Y."/>
            <person name="Gan X."/>
            <person name="Zeng H."/>
            <person name="Yu D."/>
            <person name="Zhu Y."/>
            <person name="Jiang H."/>
            <person name="Qiu Q."/>
            <person name="Yang H."/>
            <person name="Zhang Y.E."/>
            <person name="Wang W."/>
            <person name="Zhu M."/>
            <person name="He S."/>
            <person name="Zhang G."/>
        </authorList>
    </citation>
    <scope>NUCLEOTIDE SEQUENCE [LARGE SCALE GENOMIC DNA]</scope>
    <source>
        <strain evidence="10">Bchr_013</strain>
    </source>
</reference>
<feature type="transmembrane region" description="Helical" evidence="8">
    <location>
        <begin position="72"/>
        <end position="92"/>
    </location>
</feature>
<dbReference type="SUPFAM" id="SSF103473">
    <property type="entry name" value="MFS general substrate transporter"/>
    <property type="match status" value="1"/>
</dbReference>
<accession>A0A8X7XG36</accession>
<dbReference type="PANTHER" id="PTHR19432">
    <property type="entry name" value="SUGAR TRANSPORTER"/>
    <property type="match status" value="1"/>
</dbReference>
<evidence type="ECO:0000256" key="5">
    <source>
        <dbReference type="ARBA" id="ARBA00023136"/>
    </source>
</evidence>
<feature type="transmembrane region" description="Helical" evidence="8">
    <location>
        <begin position="340"/>
        <end position="356"/>
    </location>
</feature>
<evidence type="ECO:0000256" key="6">
    <source>
        <dbReference type="ARBA" id="ARBA00038193"/>
    </source>
</evidence>
<feature type="transmembrane region" description="Helical" evidence="8">
    <location>
        <begin position="523"/>
        <end position="546"/>
    </location>
</feature>
<organism evidence="10 11">
    <name type="scientific">Polypterus senegalus</name>
    <name type="common">Senegal bichir</name>
    <dbReference type="NCBI Taxonomy" id="55291"/>
    <lineage>
        <taxon>Eukaryota</taxon>
        <taxon>Metazoa</taxon>
        <taxon>Chordata</taxon>
        <taxon>Craniata</taxon>
        <taxon>Vertebrata</taxon>
        <taxon>Euteleostomi</taxon>
        <taxon>Actinopterygii</taxon>
        <taxon>Polypteriformes</taxon>
        <taxon>Polypteridae</taxon>
        <taxon>Polypterus</taxon>
    </lineage>
</organism>
<feature type="transmembrane region" description="Helical" evidence="8">
    <location>
        <begin position="310"/>
        <end position="328"/>
    </location>
</feature>
<evidence type="ECO:0000313" key="11">
    <source>
        <dbReference type="Proteomes" id="UP000886611"/>
    </source>
</evidence>
<comment type="similarity">
    <text evidence="6">Belongs to the glycoside-pentoside-hexuronide (GPH) cation symporter transporter (TC 2.A.2) family.</text>
</comment>
<dbReference type="Proteomes" id="UP000886611">
    <property type="component" value="Unassembled WGS sequence"/>
</dbReference>
<name>A0A8X7XG36_POLSE</name>
<comment type="subcellular location">
    <subcellularLocation>
        <location evidence="1">Membrane</location>
        <topology evidence="1">Multi-pass membrane protein</topology>
    </subcellularLocation>
</comment>
<sequence>MQLLLVNMLTFGLEVCMATGTTYVPPLLLEAGVSEQFMTMVLAVGPILGLIFVPLIGSASDHWTGRFGRRRPFIWMLCAGVFLSLLIIPHVSQLAQWLSIKTQGLEVTLLIIGICLMEFCGQSCFTPLEALVSDLFQNGDECQRAFSVYSFMISLGGCIGYLLPAINWNNSPLVPFVGGTQAFLFLLLTVIFLVCLMGTMFVSEEVFKTETQEISEREMCTYHCLPLFRSRTLLSSGKSCLSVVPQLSQLFRRTPKVIRQLFIAELCSWMALMTFIMFYTDFVGEGLYKGVPNAKPGSEERQRYDEGVRMGSLGLFLQCAISLVFSTFMEKLVKKLGTKIIYLSSVTFLVFATLVMCLSQSIILVSAMAGLTGYTFCTLQILPYTLTSLYHSEKQYNEICQRLLMEFCLYFQIFFPRHKAVGGVIQQSDNKKGSSNMNRHTVSHKTSYPNGHPGGMPSPSLSTSTPEFHSSITVNHSSLGAATTPQVNRGICFDLAILDSAFLLSQVVPSLLMGTIVKFTHSVAAYMGCASAIGIVAIYFSTKVIFDKNDLDQ</sequence>
<keyword evidence="9" id="KW-0732">Signal</keyword>
<comment type="caution">
    <text evidence="10">The sequence shown here is derived from an EMBL/GenBank/DDBJ whole genome shotgun (WGS) entry which is preliminary data.</text>
</comment>